<protein>
    <recommendedName>
        <fullName evidence="4 10">2-dehydropantoate 2-reductase</fullName>
        <ecNumber evidence="3 10">1.1.1.169</ecNumber>
    </recommendedName>
    <alternativeName>
        <fullName evidence="8 10">Ketopantoate reductase</fullName>
    </alternativeName>
</protein>
<evidence type="ECO:0000256" key="7">
    <source>
        <dbReference type="ARBA" id="ARBA00023002"/>
    </source>
</evidence>
<dbReference type="InterPro" id="IPR036291">
    <property type="entry name" value="NAD(P)-bd_dom_sf"/>
</dbReference>
<evidence type="ECO:0000256" key="3">
    <source>
        <dbReference type="ARBA" id="ARBA00013014"/>
    </source>
</evidence>
<dbReference type="RefSeq" id="WP_131482473.1">
    <property type="nucleotide sequence ID" value="NZ_SJDL01000021.1"/>
</dbReference>
<keyword evidence="6 10" id="KW-0521">NADP</keyword>
<feature type="domain" description="Ketopantoate reductase C-terminal" evidence="12">
    <location>
        <begin position="174"/>
        <end position="296"/>
    </location>
</feature>
<evidence type="ECO:0000256" key="8">
    <source>
        <dbReference type="ARBA" id="ARBA00032024"/>
    </source>
</evidence>
<sequence>MTDKERSPILIIGAGAMGRLWAGHLSPHVPVRLATRTSPDASIQYTLVDVEGAPELVEVGPSGDTAPECVLVMTKAPDAEAALAAFANALPPAVPIILFQNGMGSQQAIAARFALRPVFAASTTEGAYIDDGRVIHAGRGTTWLGPLTSTATPRLGTVIALLRLSGLDVESDPDIEGRLWQKLAVNAGINPFTAVLDCPNGEILGHPYFEERIGRVCREVAALMQASGRPAEAPGLEAQVRDVARRTAANSSSMRQDVRAGRATEIDMMNGFVVRASAIHGLDAPVNRELTDAVKLLKQD</sequence>
<dbReference type="InterPro" id="IPR003710">
    <property type="entry name" value="ApbA"/>
</dbReference>
<dbReference type="Gene3D" id="3.40.50.720">
    <property type="entry name" value="NAD(P)-binding Rossmann-like Domain"/>
    <property type="match status" value="1"/>
</dbReference>
<evidence type="ECO:0000256" key="9">
    <source>
        <dbReference type="ARBA" id="ARBA00048793"/>
    </source>
</evidence>
<comment type="pathway">
    <text evidence="1 10">Cofactor biosynthesis; (R)-pantothenate biosynthesis; (R)-pantoate from 3-methyl-2-oxobutanoate: step 2/2.</text>
</comment>
<evidence type="ECO:0000256" key="10">
    <source>
        <dbReference type="RuleBase" id="RU362068"/>
    </source>
</evidence>
<comment type="function">
    <text evidence="10">Catalyzes the NADPH-dependent reduction of ketopantoate into pantoic acid.</text>
</comment>
<gene>
    <name evidence="13" type="ORF">EZI54_13830</name>
</gene>
<keyword evidence="14" id="KW-1185">Reference proteome</keyword>
<name>A0ABY1ZKK1_9GAMM</name>
<evidence type="ECO:0000313" key="14">
    <source>
        <dbReference type="Proteomes" id="UP000313645"/>
    </source>
</evidence>
<dbReference type="Proteomes" id="UP000313645">
    <property type="component" value="Unassembled WGS sequence"/>
</dbReference>
<dbReference type="PANTHER" id="PTHR43765">
    <property type="entry name" value="2-DEHYDROPANTOATE 2-REDUCTASE-RELATED"/>
    <property type="match status" value="1"/>
</dbReference>
<evidence type="ECO:0000256" key="4">
    <source>
        <dbReference type="ARBA" id="ARBA00019465"/>
    </source>
</evidence>
<keyword evidence="5 10" id="KW-0566">Pantothenate biosynthesis</keyword>
<dbReference type="InterPro" id="IPR050838">
    <property type="entry name" value="Ketopantoate_reductase"/>
</dbReference>
<dbReference type="InterPro" id="IPR013752">
    <property type="entry name" value="KPA_reductase"/>
</dbReference>
<dbReference type="SUPFAM" id="SSF48179">
    <property type="entry name" value="6-phosphogluconate dehydrogenase C-terminal domain-like"/>
    <property type="match status" value="1"/>
</dbReference>
<dbReference type="SUPFAM" id="SSF51735">
    <property type="entry name" value="NAD(P)-binding Rossmann-fold domains"/>
    <property type="match status" value="1"/>
</dbReference>
<dbReference type="PANTHER" id="PTHR43765:SF2">
    <property type="entry name" value="2-DEHYDROPANTOATE 2-REDUCTASE"/>
    <property type="match status" value="1"/>
</dbReference>
<evidence type="ECO:0000256" key="5">
    <source>
        <dbReference type="ARBA" id="ARBA00022655"/>
    </source>
</evidence>
<dbReference type="Gene3D" id="1.10.1040.10">
    <property type="entry name" value="N-(1-d-carboxylethyl)-l-norvaline Dehydrogenase, domain 2"/>
    <property type="match status" value="1"/>
</dbReference>
<evidence type="ECO:0000256" key="1">
    <source>
        <dbReference type="ARBA" id="ARBA00004994"/>
    </source>
</evidence>
<dbReference type="GO" id="GO:0008677">
    <property type="term" value="F:2-dehydropantoate 2-reductase activity"/>
    <property type="evidence" value="ECO:0007669"/>
    <property type="project" value="UniProtKB-EC"/>
</dbReference>
<evidence type="ECO:0000256" key="6">
    <source>
        <dbReference type="ARBA" id="ARBA00022857"/>
    </source>
</evidence>
<dbReference type="Pfam" id="PF08546">
    <property type="entry name" value="ApbA_C"/>
    <property type="match status" value="1"/>
</dbReference>
<comment type="catalytic activity">
    <reaction evidence="9 10">
        <text>(R)-pantoate + NADP(+) = 2-dehydropantoate + NADPH + H(+)</text>
        <dbReference type="Rhea" id="RHEA:16233"/>
        <dbReference type="ChEBI" id="CHEBI:11561"/>
        <dbReference type="ChEBI" id="CHEBI:15378"/>
        <dbReference type="ChEBI" id="CHEBI:15980"/>
        <dbReference type="ChEBI" id="CHEBI:57783"/>
        <dbReference type="ChEBI" id="CHEBI:58349"/>
        <dbReference type="EC" id="1.1.1.169"/>
    </reaction>
</comment>
<evidence type="ECO:0000259" key="11">
    <source>
        <dbReference type="Pfam" id="PF02558"/>
    </source>
</evidence>
<comment type="caution">
    <text evidence="13">The sequence shown here is derived from an EMBL/GenBank/DDBJ whole genome shotgun (WGS) entry which is preliminary data.</text>
</comment>
<evidence type="ECO:0000259" key="12">
    <source>
        <dbReference type="Pfam" id="PF08546"/>
    </source>
</evidence>
<dbReference type="EC" id="1.1.1.169" evidence="3 10"/>
<dbReference type="InterPro" id="IPR013332">
    <property type="entry name" value="KPR_N"/>
</dbReference>
<dbReference type="InterPro" id="IPR008927">
    <property type="entry name" value="6-PGluconate_DH-like_C_sf"/>
</dbReference>
<evidence type="ECO:0000256" key="2">
    <source>
        <dbReference type="ARBA" id="ARBA00007870"/>
    </source>
</evidence>
<dbReference type="Pfam" id="PF02558">
    <property type="entry name" value="ApbA"/>
    <property type="match status" value="1"/>
</dbReference>
<organism evidence="13 14">
    <name type="scientific">Marinobacter halodurans</name>
    <dbReference type="NCBI Taxonomy" id="2528979"/>
    <lineage>
        <taxon>Bacteria</taxon>
        <taxon>Pseudomonadati</taxon>
        <taxon>Pseudomonadota</taxon>
        <taxon>Gammaproteobacteria</taxon>
        <taxon>Pseudomonadales</taxon>
        <taxon>Marinobacteraceae</taxon>
        <taxon>Marinobacter</taxon>
    </lineage>
</organism>
<comment type="similarity">
    <text evidence="2 10">Belongs to the ketopantoate reductase family.</text>
</comment>
<reference evidence="13 14" key="1">
    <citation type="submission" date="2019-02" db="EMBL/GenBank/DDBJ databases">
        <title>Marinobacter halodurans sp. nov., a marine bacterium isolated from sea tidal flat.</title>
        <authorList>
            <person name="Yoo Y."/>
            <person name="Lee D.W."/>
            <person name="Kim B.S."/>
            <person name="Kim J.-J."/>
        </authorList>
    </citation>
    <scope>NUCLEOTIDE SEQUENCE [LARGE SCALE GENOMIC DNA]</scope>
    <source>
        <strain evidence="13 14">YJ-S3-2</strain>
    </source>
</reference>
<feature type="domain" description="Ketopantoate reductase N-terminal" evidence="11">
    <location>
        <begin position="9"/>
        <end position="147"/>
    </location>
</feature>
<accession>A0ABY1ZKK1</accession>
<evidence type="ECO:0000313" key="13">
    <source>
        <dbReference type="EMBL" id="TBW54489.1"/>
    </source>
</evidence>
<dbReference type="NCBIfam" id="TIGR00745">
    <property type="entry name" value="apbA_panE"/>
    <property type="match status" value="1"/>
</dbReference>
<proteinExistence type="inferred from homology"/>
<dbReference type="EMBL" id="SJDL01000021">
    <property type="protein sequence ID" value="TBW54489.1"/>
    <property type="molecule type" value="Genomic_DNA"/>
</dbReference>
<dbReference type="InterPro" id="IPR013328">
    <property type="entry name" value="6PGD_dom2"/>
</dbReference>
<keyword evidence="7 10" id="KW-0560">Oxidoreductase</keyword>